<evidence type="ECO:0000259" key="2">
    <source>
        <dbReference type="SMART" id="SM00226"/>
    </source>
</evidence>
<dbReference type="AlphaFoldDB" id="A0AA43M9I2"/>
<dbReference type="GO" id="GO:0046685">
    <property type="term" value="P:response to arsenic-containing substance"/>
    <property type="evidence" value="ECO:0007669"/>
    <property type="project" value="UniProtKB-KW"/>
</dbReference>
<keyword evidence="1" id="KW-0059">Arsenical resistance</keyword>
<feature type="domain" description="Phosphotyrosine protein phosphatase I" evidence="2">
    <location>
        <begin position="5"/>
        <end position="143"/>
    </location>
</feature>
<dbReference type="InterPro" id="IPR023485">
    <property type="entry name" value="Ptyr_pPase"/>
</dbReference>
<dbReference type="Pfam" id="PF01451">
    <property type="entry name" value="LMWPc"/>
    <property type="match status" value="1"/>
</dbReference>
<accession>A0AA43M9I2</accession>
<sequence>MSPTYNILFLCTGNSARSILAEALATTLSHGRFIGFSAGSKPTGVVNPIALKLIEQMGYPLELVRSKSWDELGREGAPHMDFIITLCDSAAGEECPYWLGHPATAHWGLPDPAAVQGSEEDRLAAFKAVEMGLRNRIELLLDLPVDKLDHLELKTHLHHIHEGFKFN</sequence>
<evidence type="ECO:0000313" key="3">
    <source>
        <dbReference type="EMBL" id="MDH6504661.1"/>
    </source>
</evidence>
<dbReference type="EMBL" id="JARXYA010000011">
    <property type="protein sequence ID" value="MDH6504661.1"/>
    <property type="molecule type" value="Genomic_DNA"/>
</dbReference>
<dbReference type="CDD" id="cd16345">
    <property type="entry name" value="LMWP_ArsC"/>
    <property type="match status" value="1"/>
</dbReference>
<evidence type="ECO:0000256" key="1">
    <source>
        <dbReference type="ARBA" id="ARBA00022849"/>
    </source>
</evidence>
<dbReference type="PANTHER" id="PTHR43428:SF1">
    <property type="entry name" value="ARSENATE REDUCTASE"/>
    <property type="match status" value="1"/>
</dbReference>
<dbReference type="PANTHER" id="PTHR43428">
    <property type="entry name" value="ARSENATE REDUCTASE"/>
    <property type="match status" value="1"/>
</dbReference>
<dbReference type="EC" id="1.20.4.4" evidence="3"/>
<dbReference type="SUPFAM" id="SSF52788">
    <property type="entry name" value="Phosphotyrosine protein phosphatases I"/>
    <property type="match status" value="1"/>
</dbReference>
<dbReference type="Proteomes" id="UP001161160">
    <property type="component" value="Unassembled WGS sequence"/>
</dbReference>
<reference evidence="3" key="1">
    <citation type="submission" date="2023-04" db="EMBL/GenBank/DDBJ databases">
        <title>Genome Encyclopedia of Bacteria and Archaea VI: Functional Genomics of Type Strains.</title>
        <authorList>
            <person name="Whitman W."/>
        </authorList>
    </citation>
    <scope>NUCLEOTIDE SEQUENCE</scope>
    <source>
        <strain evidence="3">Enz.4-51</strain>
    </source>
</reference>
<evidence type="ECO:0000313" key="4">
    <source>
        <dbReference type="Proteomes" id="UP001161160"/>
    </source>
</evidence>
<organism evidence="3 4">
    <name type="scientific">Polynucleobacter sphagniphilus</name>
    <dbReference type="NCBI Taxonomy" id="1743169"/>
    <lineage>
        <taxon>Bacteria</taxon>
        <taxon>Pseudomonadati</taxon>
        <taxon>Pseudomonadota</taxon>
        <taxon>Betaproteobacteria</taxon>
        <taxon>Burkholderiales</taxon>
        <taxon>Burkholderiaceae</taxon>
        <taxon>Polynucleobacter</taxon>
    </lineage>
</organism>
<dbReference type="RefSeq" id="WP_076023087.1">
    <property type="nucleotide sequence ID" value="NZ_JAQFIK010000001.1"/>
</dbReference>
<keyword evidence="4" id="KW-1185">Reference proteome</keyword>
<dbReference type="SMART" id="SM00226">
    <property type="entry name" value="LMWPc"/>
    <property type="match status" value="1"/>
</dbReference>
<dbReference type="InterPro" id="IPR036196">
    <property type="entry name" value="Ptyr_pPase_sf"/>
</dbReference>
<dbReference type="GeneID" id="83595422"/>
<comment type="caution">
    <text evidence="3">The sequence shown here is derived from an EMBL/GenBank/DDBJ whole genome shotgun (WGS) entry which is preliminary data.</text>
</comment>
<proteinExistence type="predicted"/>
<dbReference type="GO" id="GO:0030612">
    <property type="term" value="F:arsenate reductase (thioredoxin) activity"/>
    <property type="evidence" value="ECO:0007669"/>
    <property type="project" value="UniProtKB-EC"/>
</dbReference>
<dbReference type="Gene3D" id="3.40.50.2300">
    <property type="match status" value="1"/>
</dbReference>
<keyword evidence="3" id="KW-0560">Oxidoreductase</keyword>
<protein>
    <submittedName>
        <fullName evidence="3">Arsenate reductase</fullName>
        <ecNumber evidence="3">1.20.4.4</ecNumber>
    </submittedName>
</protein>
<gene>
    <name evidence="3" type="ORF">M2127_001987</name>
</gene>
<name>A0AA43M9I2_9BURK</name>